<dbReference type="SUPFAM" id="SSF81324">
    <property type="entry name" value="Voltage-gated potassium channels"/>
    <property type="match status" value="1"/>
</dbReference>
<dbReference type="InterPro" id="IPR013099">
    <property type="entry name" value="K_chnl_dom"/>
</dbReference>
<evidence type="ECO:0000256" key="1">
    <source>
        <dbReference type="SAM" id="MobiDB-lite"/>
    </source>
</evidence>
<feature type="transmembrane region" description="Helical" evidence="2">
    <location>
        <begin position="319"/>
        <end position="338"/>
    </location>
</feature>
<dbReference type="Pfam" id="PF07885">
    <property type="entry name" value="Ion_trans_2"/>
    <property type="match status" value="1"/>
</dbReference>
<dbReference type="Gene3D" id="1.10.287.70">
    <property type="match status" value="1"/>
</dbReference>
<dbReference type="OrthoDB" id="9813518at2"/>
<sequence>MSNRSEAAQEKGAAIVSDSTSSKTQDSLESPGAISSDSVPLNISEHPEPHHHTCQYLDPDGKTHACSGAAGESGFCFWHDENQPKDQEDIKEQLEAYAKQGGQLRGIIVKRADLKDVNLVRHGPGGGYDLSYANFYRSNMTNAHLFNAKFDNGSLMKADLHDANIHCASFINCNLLGVKLTDTKIDNIKIGTLLQQESEGRVAERKGDLEKALDLYEQSEEIYRDLRKASEAQGIFTMAGYFLQKELTMRRFQMPMFSTQRAMSKTVDLFCGYGESPIRVIFFSLALILWCAIIYFYMGIQFAGETVAYSAQQTFADNFWAFSDCLYYSVVTFTTLGYGDFIPIGMSRLIAATEAFTGSFTIALFVVVFVKKMTR</sequence>
<dbReference type="Proteomes" id="UP000182692">
    <property type="component" value="Unassembled WGS sequence"/>
</dbReference>
<dbReference type="SUPFAM" id="SSF141571">
    <property type="entry name" value="Pentapeptide repeat-like"/>
    <property type="match status" value="1"/>
</dbReference>
<dbReference type="Gene3D" id="2.160.20.80">
    <property type="entry name" value="E3 ubiquitin-protein ligase SopA"/>
    <property type="match status" value="1"/>
</dbReference>
<evidence type="ECO:0000259" key="3">
    <source>
        <dbReference type="Pfam" id="PF07885"/>
    </source>
</evidence>
<reference evidence="4 5" key="1">
    <citation type="submission" date="2016-10" db="EMBL/GenBank/DDBJ databases">
        <authorList>
            <person name="de Groot N.N."/>
        </authorList>
    </citation>
    <scope>NUCLEOTIDE SEQUENCE [LARGE SCALE GENOMIC DNA]</scope>
    <source>
        <strain evidence="4 5">DSM 15893</strain>
    </source>
</reference>
<dbReference type="InterPro" id="IPR001646">
    <property type="entry name" value="5peptide_repeat"/>
</dbReference>
<keyword evidence="2" id="KW-0472">Membrane</keyword>
<feature type="compositionally biased region" description="Polar residues" evidence="1">
    <location>
        <begin position="17"/>
        <end position="41"/>
    </location>
</feature>
<gene>
    <name evidence="4" type="ORF">SAMN03084138_01328</name>
</gene>
<organism evidence="4 5">
    <name type="scientific">Enterovibrio norvegicus DSM 15893</name>
    <dbReference type="NCBI Taxonomy" id="1121869"/>
    <lineage>
        <taxon>Bacteria</taxon>
        <taxon>Pseudomonadati</taxon>
        <taxon>Pseudomonadota</taxon>
        <taxon>Gammaproteobacteria</taxon>
        <taxon>Vibrionales</taxon>
        <taxon>Vibrionaceae</taxon>
        <taxon>Enterovibrio</taxon>
    </lineage>
</organism>
<keyword evidence="2" id="KW-1133">Transmembrane helix</keyword>
<feature type="region of interest" description="Disordered" evidence="1">
    <location>
        <begin position="1"/>
        <end position="53"/>
    </location>
</feature>
<dbReference type="RefSeq" id="WP_074926044.1">
    <property type="nucleotide sequence ID" value="NZ_FOWR01000008.1"/>
</dbReference>
<feature type="transmembrane region" description="Helical" evidence="2">
    <location>
        <begin position="350"/>
        <end position="370"/>
    </location>
</feature>
<feature type="domain" description="Potassium channel" evidence="3">
    <location>
        <begin position="287"/>
        <end position="374"/>
    </location>
</feature>
<name>A0A1I5MNQ8_9GAMM</name>
<accession>A0A1I5MNQ8</accession>
<dbReference type="EMBL" id="FOWR01000008">
    <property type="protein sequence ID" value="SFP10937.1"/>
    <property type="molecule type" value="Genomic_DNA"/>
</dbReference>
<evidence type="ECO:0000313" key="4">
    <source>
        <dbReference type="EMBL" id="SFP10937.1"/>
    </source>
</evidence>
<dbReference type="STRING" id="1121869.SAMN03084138_01328"/>
<dbReference type="AlphaFoldDB" id="A0A1I5MNQ8"/>
<dbReference type="GeneID" id="35871951"/>
<evidence type="ECO:0000313" key="5">
    <source>
        <dbReference type="Proteomes" id="UP000182692"/>
    </source>
</evidence>
<proteinExistence type="predicted"/>
<evidence type="ECO:0000256" key="2">
    <source>
        <dbReference type="SAM" id="Phobius"/>
    </source>
</evidence>
<protein>
    <submittedName>
        <fullName evidence="4">Ion channel</fullName>
    </submittedName>
</protein>
<keyword evidence="2" id="KW-0812">Transmembrane</keyword>
<dbReference type="Pfam" id="PF00805">
    <property type="entry name" value="Pentapeptide"/>
    <property type="match status" value="1"/>
</dbReference>
<feature type="transmembrane region" description="Helical" evidence="2">
    <location>
        <begin position="280"/>
        <end position="298"/>
    </location>
</feature>